<dbReference type="eggNOG" id="COG1714">
    <property type="taxonomic scope" value="Bacteria"/>
</dbReference>
<comment type="subcellular location">
    <subcellularLocation>
        <location evidence="1">Membrane</location>
        <topology evidence="1">Multi-pass membrane protein</topology>
    </subcellularLocation>
</comment>
<comment type="caution">
    <text evidence="7">The sequence shown here is derived from an EMBL/GenBank/DDBJ whole genome shotgun (WGS) entry which is preliminary data.</text>
</comment>
<name>C0GFL0_DETAL</name>
<evidence type="ECO:0000256" key="4">
    <source>
        <dbReference type="ARBA" id="ARBA00023136"/>
    </source>
</evidence>
<protein>
    <submittedName>
        <fullName evidence="7">RDD domain containing protein</fullName>
    </submittedName>
</protein>
<reference evidence="7 8" key="1">
    <citation type="submission" date="2009-02" db="EMBL/GenBank/DDBJ databases">
        <title>Sequencing of the draft genome and assembly of Dethiobacter alkaliphilus AHT 1.</title>
        <authorList>
            <consortium name="US DOE Joint Genome Institute (JGI-PGF)"/>
            <person name="Lucas S."/>
            <person name="Copeland A."/>
            <person name="Lapidus A."/>
            <person name="Glavina del Rio T."/>
            <person name="Dalin E."/>
            <person name="Tice H."/>
            <person name="Bruce D."/>
            <person name="Goodwin L."/>
            <person name="Pitluck S."/>
            <person name="Larimer F."/>
            <person name="Land M.L."/>
            <person name="Hauser L."/>
            <person name="Muyzer G."/>
        </authorList>
    </citation>
    <scope>NUCLEOTIDE SEQUENCE [LARGE SCALE GENOMIC DNA]</scope>
    <source>
        <strain evidence="7 8">AHT 1</strain>
    </source>
</reference>
<evidence type="ECO:0000256" key="1">
    <source>
        <dbReference type="ARBA" id="ARBA00004141"/>
    </source>
</evidence>
<evidence type="ECO:0000313" key="7">
    <source>
        <dbReference type="EMBL" id="EEG77970.1"/>
    </source>
</evidence>
<dbReference type="PANTHER" id="PTHR38480:SF1">
    <property type="entry name" value="SLR0254 PROTEIN"/>
    <property type="match status" value="1"/>
</dbReference>
<sequence>MQQEYKWLSPEKVYLNLELAGLGSRFAARFIDGVIQVILIIFVGVISFYAPWDTTLNIALLFILVFAVMTGYFIFFETFWNGQTPGKRIIRIRVVQSDGSAVTFVKVLIRNIIRIIDQLPFSYAIGMISVFVTKSSQRLGDMAAGTIVVKENIEEVPKPLELHVEEMPWTGAARLNIHKISENEFAVLKKYLLRRSSLSTIEKQEWDHKLTLFFREQLGLSSLDTGPPLQFLQQVAALYQNQ</sequence>
<proteinExistence type="predicted"/>
<feature type="transmembrane region" description="Helical" evidence="5">
    <location>
        <begin position="33"/>
        <end position="52"/>
    </location>
</feature>
<dbReference type="PANTHER" id="PTHR38480">
    <property type="entry name" value="SLR0254 PROTEIN"/>
    <property type="match status" value="1"/>
</dbReference>
<feature type="transmembrane region" description="Helical" evidence="5">
    <location>
        <begin position="58"/>
        <end position="80"/>
    </location>
</feature>
<keyword evidence="2 5" id="KW-0812">Transmembrane</keyword>
<dbReference type="Proteomes" id="UP000006443">
    <property type="component" value="Unassembled WGS sequence"/>
</dbReference>
<dbReference type="RefSeq" id="WP_008515900.1">
    <property type="nucleotide sequence ID" value="NZ_ACJM01000005.1"/>
</dbReference>
<dbReference type="InterPro" id="IPR010432">
    <property type="entry name" value="RDD"/>
</dbReference>
<evidence type="ECO:0000259" key="6">
    <source>
        <dbReference type="Pfam" id="PF06271"/>
    </source>
</evidence>
<evidence type="ECO:0000256" key="2">
    <source>
        <dbReference type="ARBA" id="ARBA00022692"/>
    </source>
</evidence>
<feature type="domain" description="RDD" evidence="6">
    <location>
        <begin position="19"/>
        <end position="145"/>
    </location>
</feature>
<dbReference type="OrthoDB" id="9787732at2"/>
<keyword evidence="8" id="KW-1185">Reference proteome</keyword>
<gene>
    <name evidence="7" type="ORF">DealDRAFT_1269</name>
</gene>
<evidence type="ECO:0000313" key="8">
    <source>
        <dbReference type="Proteomes" id="UP000006443"/>
    </source>
</evidence>
<dbReference type="GO" id="GO:0016020">
    <property type="term" value="C:membrane"/>
    <property type="evidence" value="ECO:0007669"/>
    <property type="project" value="UniProtKB-SubCell"/>
</dbReference>
<keyword evidence="4 5" id="KW-0472">Membrane</keyword>
<accession>C0GFL0</accession>
<organism evidence="7 8">
    <name type="scientific">Dethiobacter alkaliphilus AHT 1</name>
    <dbReference type="NCBI Taxonomy" id="555088"/>
    <lineage>
        <taxon>Bacteria</taxon>
        <taxon>Bacillati</taxon>
        <taxon>Bacillota</taxon>
        <taxon>Dethiobacteria</taxon>
        <taxon>Dethiobacterales</taxon>
        <taxon>Dethiobacteraceae</taxon>
        <taxon>Dethiobacter</taxon>
    </lineage>
</organism>
<keyword evidence="3 5" id="KW-1133">Transmembrane helix</keyword>
<dbReference type="Pfam" id="PF06271">
    <property type="entry name" value="RDD"/>
    <property type="match status" value="1"/>
</dbReference>
<dbReference type="STRING" id="555088.DealDRAFT_1269"/>
<dbReference type="AlphaFoldDB" id="C0GFL0"/>
<dbReference type="EMBL" id="ACJM01000005">
    <property type="protein sequence ID" value="EEG77970.1"/>
    <property type="molecule type" value="Genomic_DNA"/>
</dbReference>
<evidence type="ECO:0000256" key="5">
    <source>
        <dbReference type="SAM" id="Phobius"/>
    </source>
</evidence>
<evidence type="ECO:0000256" key="3">
    <source>
        <dbReference type="ARBA" id="ARBA00022989"/>
    </source>
</evidence>